<name>A0A5A7TPM0_CUCMM</name>
<proteinExistence type="predicted"/>
<gene>
    <name evidence="1" type="ORF">E6C27_scaffold316G00810</name>
</gene>
<sequence length="114" mass="12852">MTNVDDLENIDEGDLAYASPIEGDNVHYIETLNEWTQWWDDLATTMFNECSSRALKHAWTKEEEAIPVECLVELVFAGDGSRTMARSPTRLPDPTCSNDGYKVSWTCPTYSQGV</sequence>
<dbReference type="AlphaFoldDB" id="A0A5A7TPM0"/>
<reference evidence="1 2" key="1">
    <citation type="submission" date="2019-08" db="EMBL/GenBank/DDBJ databases">
        <title>Draft genome sequences of two oriental melons (Cucumis melo L. var makuwa).</title>
        <authorList>
            <person name="Kwon S.-Y."/>
        </authorList>
    </citation>
    <scope>NUCLEOTIDE SEQUENCE [LARGE SCALE GENOMIC DNA]</scope>
    <source>
        <strain evidence="2">cv. SW 3</strain>
        <tissue evidence="1">Leaf</tissue>
    </source>
</reference>
<dbReference type="OrthoDB" id="1937145at2759"/>
<evidence type="ECO:0000313" key="1">
    <source>
        <dbReference type="EMBL" id="KAA0045312.1"/>
    </source>
</evidence>
<organism evidence="1 2">
    <name type="scientific">Cucumis melo var. makuwa</name>
    <name type="common">Oriental melon</name>
    <dbReference type="NCBI Taxonomy" id="1194695"/>
    <lineage>
        <taxon>Eukaryota</taxon>
        <taxon>Viridiplantae</taxon>
        <taxon>Streptophyta</taxon>
        <taxon>Embryophyta</taxon>
        <taxon>Tracheophyta</taxon>
        <taxon>Spermatophyta</taxon>
        <taxon>Magnoliopsida</taxon>
        <taxon>eudicotyledons</taxon>
        <taxon>Gunneridae</taxon>
        <taxon>Pentapetalae</taxon>
        <taxon>rosids</taxon>
        <taxon>fabids</taxon>
        <taxon>Cucurbitales</taxon>
        <taxon>Cucurbitaceae</taxon>
        <taxon>Benincaseae</taxon>
        <taxon>Cucumis</taxon>
    </lineage>
</organism>
<evidence type="ECO:0000313" key="2">
    <source>
        <dbReference type="Proteomes" id="UP000321393"/>
    </source>
</evidence>
<accession>A0A5A7TPM0</accession>
<comment type="caution">
    <text evidence="1">The sequence shown here is derived from an EMBL/GenBank/DDBJ whole genome shotgun (WGS) entry which is preliminary data.</text>
</comment>
<dbReference type="Proteomes" id="UP000321393">
    <property type="component" value="Unassembled WGS sequence"/>
</dbReference>
<dbReference type="EMBL" id="SSTE01014625">
    <property type="protein sequence ID" value="KAA0045312.1"/>
    <property type="molecule type" value="Genomic_DNA"/>
</dbReference>
<protein>
    <submittedName>
        <fullName evidence="1">Retrotransposon protein</fullName>
    </submittedName>
</protein>